<dbReference type="AlphaFoldDB" id="A0A0B6YDB7"/>
<proteinExistence type="predicted"/>
<feature type="non-terminal residue" evidence="1">
    <location>
        <position position="49"/>
    </location>
</feature>
<reference evidence="1" key="1">
    <citation type="submission" date="2014-12" db="EMBL/GenBank/DDBJ databases">
        <title>Insight into the proteome of Arion vulgaris.</title>
        <authorList>
            <person name="Aradska J."/>
            <person name="Bulat T."/>
            <person name="Smidak R."/>
            <person name="Sarate P."/>
            <person name="Gangsoo J."/>
            <person name="Sialana F."/>
            <person name="Bilban M."/>
            <person name="Lubec G."/>
        </authorList>
    </citation>
    <scope>NUCLEOTIDE SEQUENCE</scope>
    <source>
        <tissue evidence="1">Skin</tissue>
    </source>
</reference>
<name>A0A0B6YDB7_9EUPU</name>
<organism evidence="1">
    <name type="scientific">Arion vulgaris</name>
    <dbReference type="NCBI Taxonomy" id="1028688"/>
    <lineage>
        <taxon>Eukaryota</taxon>
        <taxon>Metazoa</taxon>
        <taxon>Spiralia</taxon>
        <taxon>Lophotrochozoa</taxon>
        <taxon>Mollusca</taxon>
        <taxon>Gastropoda</taxon>
        <taxon>Heterobranchia</taxon>
        <taxon>Euthyneura</taxon>
        <taxon>Panpulmonata</taxon>
        <taxon>Eupulmonata</taxon>
        <taxon>Stylommatophora</taxon>
        <taxon>Helicina</taxon>
        <taxon>Arionoidea</taxon>
        <taxon>Arionidae</taxon>
        <taxon>Arion</taxon>
    </lineage>
</organism>
<accession>A0A0B6YDB7</accession>
<protein>
    <submittedName>
        <fullName evidence="1">Uncharacterized protein</fullName>
    </submittedName>
</protein>
<dbReference type="EMBL" id="HACG01006941">
    <property type="protein sequence ID" value="CEK53806.1"/>
    <property type="molecule type" value="Transcribed_RNA"/>
</dbReference>
<evidence type="ECO:0000313" key="1">
    <source>
        <dbReference type="EMBL" id="CEK53806.1"/>
    </source>
</evidence>
<gene>
    <name evidence="1" type="primary">ORF21274</name>
</gene>
<sequence length="49" mass="5479">MEKPTSAAMKSVLPSDLLEIGVRQNSTLYFQSTSTIRCSQLFQVFLLQA</sequence>